<evidence type="ECO:0008006" key="3">
    <source>
        <dbReference type="Google" id="ProtNLM"/>
    </source>
</evidence>
<evidence type="ECO:0000313" key="2">
    <source>
        <dbReference type="Proteomes" id="UP000536604"/>
    </source>
</evidence>
<proteinExistence type="predicted"/>
<dbReference type="Proteomes" id="UP000536604">
    <property type="component" value="Unassembled WGS sequence"/>
</dbReference>
<gene>
    <name evidence="1" type="ORF">FHS13_000261</name>
</gene>
<dbReference type="EMBL" id="JACHJO010000001">
    <property type="protein sequence ID" value="MBB6118333.1"/>
    <property type="molecule type" value="Genomic_DNA"/>
</dbReference>
<sequence length="171" mass="18305">MGFPSPPPVPEFDVVLRGYDRTQVTDAVTRAHAAVSGDSSAPHIGAAELAALNFDVVLRGYDRTQVGWYVDNLLTELRVAEGGDPAPPSSAPPPPEFDLLLRGYDRTQVTDAVTRAFATLNGDSSAPHIGAAELAALNFDVVLRGYDRTQVGSYVDDLVARLRAAEDRTAR</sequence>
<keyword evidence="2" id="KW-1185">Reference proteome</keyword>
<protein>
    <recommendedName>
        <fullName evidence="3">DivIVA domain-containing protein</fullName>
    </recommendedName>
</protein>
<evidence type="ECO:0000313" key="1">
    <source>
        <dbReference type="EMBL" id="MBB6118333.1"/>
    </source>
</evidence>
<reference evidence="1 2" key="1">
    <citation type="submission" date="2020-08" db="EMBL/GenBank/DDBJ databases">
        <title>Genomic Encyclopedia of Type Strains, Phase III (KMG-III): the genomes of soil and plant-associated and newly described type strains.</title>
        <authorList>
            <person name="Whitman W."/>
        </authorList>
    </citation>
    <scope>NUCLEOTIDE SEQUENCE [LARGE SCALE GENOMIC DNA]</scope>
    <source>
        <strain evidence="1 2">CECT 8712</strain>
    </source>
</reference>
<comment type="caution">
    <text evidence="1">The sequence shown here is derived from an EMBL/GenBank/DDBJ whole genome shotgun (WGS) entry which is preliminary data.</text>
</comment>
<organism evidence="1 2">
    <name type="scientific">Nocardiopsis algeriensis</name>
    <dbReference type="NCBI Taxonomy" id="1478215"/>
    <lineage>
        <taxon>Bacteria</taxon>
        <taxon>Bacillati</taxon>
        <taxon>Actinomycetota</taxon>
        <taxon>Actinomycetes</taxon>
        <taxon>Streptosporangiales</taxon>
        <taxon>Nocardiopsidaceae</taxon>
        <taxon>Nocardiopsis</taxon>
    </lineage>
</organism>
<accession>A0A841II46</accession>
<dbReference type="AlphaFoldDB" id="A0A841II46"/>
<name>A0A841II46_9ACTN</name>
<dbReference type="RefSeq" id="WP_246404276.1">
    <property type="nucleotide sequence ID" value="NZ_JACHJO010000001.1"/>
</dbReference>